<dbReference type="Gene3D" id="3.40.50.720">
    <property type="entry name" value="NAD(P)-binding Rossmann-like Domain"/>
    <property type="match status" value="1"/>
</dbReference>
<reference evidence="3 4" key="1">
    <citation type="journal article" date="2015" name="Nature">
        <title>rRNA introns, odd ribosomes, and small enigmatic genomes across a large radiation of phyla.</title>
        <authorList>
            <person name="Brown C.T."/>
            <person name="Hug L.A."/>
            <person name="Thomas B.C."/>
            <person name="Sharon I."/>
            <person name="Castelle C.J."/>
            <person name="Singh A."/>
            <person name="Wilkins M.J."/>
            <person name="Williams K.H."/>
            <person name="Banfield J.F."/>
        </authorList>
    </citation>
    <scope>NUCLEOTIDE SEQUENCE [LARGE SCALE GENOMIC DNA]</scope>
</reference>
<dbReference type="GO" id="GO:0016616">
    <property type="term" value="F:oxidoreductase activity, acting on the CH-OH group of donors, NAD or NADP as acceptor"/>
    <property type="evidence" value="ECO:0007669"/>
    <property type="project" value="TreeGrafter"/>
</dbReference>
<evidence type="ECO:0000313" key="4">
    <source>
        <dbReference type="Proteomes" id="UP000034181"/>
    </source>
</evidence>
<dbReference type="PRINTS" id="PR00081">
    <property type="entry name" value="GDHRDH"/>
</dbReference>
<dbReference type="Pfam" id="PF00106">
    <property type="entry name" value="adh_short"/>
    <property type="match status" value="1"/>
</dbReference>
<evidence type="ECO:0000313" key="3">
    <source>
        <dbReference type="EMBL" id="KKQ74387.1"/>
    </source>
</evidence>
<dbReference type="InterPro" id="IPR002347">
    <property type="entry name" value="SDR_fam"/>
</dbReference>
<comment type="caution">
    <text evidence="3">The sequence shown here is derived from an EMBL/GenBank/DDBJ whole genome shotgun (WGS) entry which is preliminary data.</text>
</comment>
<name>A0A0G0K6C9_9BACT</name>
<accession>A0A0G0K6C9</accession>
<dbReference type="SUPFAM" id="SSF51735">
    <property type="entry name" value="NAD(P)-binding Rossmann-fold domains"/>
    <property type="match status" value="1"/>
</dbReference>
<dbReference type="InterPro" id="IPR036291">
    <property type="entry name" value="NAD(P)-bd_dom_sf"/>
</dbReference>
<dbReference type="CDD" id="cd05233">
    <property type="entry name" value="SDR_c"/>
    <property type="match status" value="1"/>
</dbReference>
<dbReference type="PRINTS" id="PR00080">
    <property type="entry name" value="SDRFAMILY"/>
</dbReference>
<organism evidence="3 4">
    <name type="scientific">Candidatus Woesebacteria bacterium GW2011_GWB1_38_5b</name>
    <dbReference type="NCBI Taxonomy" id="1618569"/>
    <lineage>
        <taxon>Bacteria</taxon>
        <taxon>Candidatus Woeseibacteriota</taxon>
    </lineage>
</organism>
<comment type="similarity">
    <text evidence="1 2">Belongs to the short-chain dehydrogenases/reductases (SDR) family.</text>
</comment>
<dbReference type="PANTHER" id="PTHR42760">
    <property type="entry name" value="SHORT-CHAIN DEHYDROGENASES/REDUCTASES FAMILY MEMBER"/>
    <property type="match status" value="1"/>
</dbReference>
<dbReference type="Proteomes" id="UP000034181">
    <property type="component" value="Unassembled WGS sequence"/>
</dbReference>
<dbReference type="EMBL" id="LBUZ01000033">
    <property type="protein sequence ID" value="KKQ74387.1"/>
    <property type="molecule type" value="Genomic_DNA"/>
</dbReference>
<evidence type="ECO:0000256" key="2">
    <source>
        <dbReference type="RuleBase" id="RU000363"/>
    </source>
</evidence>
<sequence length="246" mass="27224">MRNKFALVTGASTGIGKAIAIELGKNGVSVVLVARRGDKLKETQKVIEDIGGVAWVNPCDLENVDEINKLVEEIKKETDFRDLDILVNVAGIWHGEDKVLAGIDYEDFKQEDIVKTMNVGILAPMLLCNTLIPEMQHGSSIINISGTFENGAKGWLPYYVSKRAIEDFTVGLAQDEQVINKKMKVNCISPSDTATEEYKKYFPEDAKDANSSKDIAKEVLNLIQSNESGQFVTIKKGKVFKEGFHK</sequence>
<dbReference type="AlphaFoldDB" id="A0A0G0K6C9"/>
<proteinExistence type="inferred from homology"/>
<protein>
    <submittedName>
        <fullName evidence="3">Oxidoreductase, short chain dehydrogenase/reductase family</fullName>
    </submittedName>
</protein>
<evidence type="ECO:0000256" key="1">
    <source>
        <dbReference type="ARBA" id="ARBA00006484"/>
    </source>
</evidence>
<gene>
    <name evidence="3" type="ORF">US96_C0033G0004</name>
</gene>